<name>A0A1H8PTP7_9ACTN</name>
<evidence type="ECO:0000313" key="3">
    <source>
        <dbReference type="Proteomes" id="UP000182975"/>
    </source>
</evidence>
<dbReference type="EMBL" id="FOEC01000001">
    <property type="protein sequence ID" value="SEO44913.1"/>
    <property type="molecule type" value="Genomic_DNA"/>
</dbReference>
<keyword evidence="1" id="KW-0472">Membrane</keyword>
<dbReference type="AlphaFoldDB" id="A0A1H8PTP7"/>
<protein>
    <submittedName>
        <fullName evidence="2">Uncharacterized protein</fullName>
    </submittedName>
</protein>
<dbReference type="Proteomes" id="UP000182975">
    <property type="component" value="Unassembled WGS sequence"/>
</dbReference>
<reference evidence="3" key="1">
    <citation type="submission" date="2016-10" db="EMBL/GenBank/DDBJ databases">
        <authorList>
            <person name="Varghese N."/>
        </authorList>
    </citation>
    <scope>NUCLEOTIDE SEQUENCE [LARGE SCALE GENOMIC DNA]</scope>
    <source>
        <strain evidence="3">DSM 21843</strain>
    </source>
</reference>
<feature type="transmembrane region" description="Helical" evidence="1">
    <location>
        <begin position="7"/>
        <end position="25"/>
    </location>
</feature>
<keyword evidence="1" id="KW-0812">Transmembrane</keyword>
<accession>A0A1H8PTP7</accession>
<proteinExistence type="predicted"/>
<gene>
    <name evidence="2" type="ORF">SAMN02910314_00293</name>
</gene>
<sequence length="171" mass="19013">MRKPTIIITVILVAISIGLLIAWYALGLYRIDSPLDLIVDVVWWLVIAGCCLLVVRSEQARRRAIRTIYVSPTALYNSSTGLVPCTDPAQRPAAMRRILSDVDYGFHKRELPAEGTFDCLYVVSTDHYEDGDAENEVRTWDGTVDMVTPGVRKPVSSIQFNGVKQLSALMA</sequence>
<evidence type="ECO:0000256" key="1">
    <source>
        <dbReference type="SAM" id="Phobius"/>
    </source>
</evidence>
<dbReference type="RefSeq" id="WP_066660039.1">
    <property type="nucleotide sequence ID" value="NZ_CP011402.1"/>
</dbReference>
<keyword evidence="3" id="KW-1185">Reference proteome</keyword>
<organism evidence="2 3">
    <name type="scientific">Denitrobacterium detoxificans</name>
    <dbReference type="NCBI Taxonomy" id="79604"/>
    <lineage>
        <taxon>Bacteria</taxon>
        <taxon>Bacillati</taxon>
        <taxon>Actinomycetota</taxon>
        <taxon>Coriobacteriia</taxon>
        <taxon>Eggerthellales</taxon>
        <taxon>Eggerthellaceae</taxon>
        <taxon>Denitrobacterium</taxon>
    </lineage>
</organism>
<evidence type="ECO:0000313" key="2">
    <source>
        <dbReference type="EMBL" id="SEO44913.1"/>
    </source>
</evidence>
<dbReference type="OrthoDB" id="3196632at2"/>
<feature type="transmembrane region" description="Helical" evidence="1">
    <location>
        <begin position="37"/>
        <end position="55"/>
    </location>
</feature>
<keyword evidence="1" id="KW-1133">Transmembrane helix</keyword>